<dbReference type="OrthoDB" id="5959816at2"/>
<evidence type="ECO:0000313" key="2">
    <source>
        <dbReference type="EMBL" id="TXR51491.1"/>
    </source>
</evidence>
<dbReference type="Proteomes" id="UP000321764">
    <property type="component" value="Unassembled WGS sequence"/>
</dbReference>
<proteinExistence type="predicted"/>
<comment type="caution">
    <text evidence="2">The sequence shown here is derived from an EMBL/GenBank/DDBJ whole genome shotgun (WGS) entry which is preliminary data.</text>
</comment>
<dbReference type="PROSITE" id="PS50943">
    <property type="entry name" value="HTH_CROC1"/>
    <property type="match status" value="1"/>
</dbReference>
<dbReference type="CDD" id="cd00093">
    <property type="entry name" value="HTH_XRE"/>
    <property type="match status" value="1"/>
</dbReference>
<sequence length="150" mass="16517">MTRVQYSEQPLRCFADRLKVLIGNASVSAFARKVGLNESLIRKYLNGSEPTLSRAAKIAQKTAVNVDWLAFGQGSPAQPKLTDAVALLQLIEQLSQLYSNQQGGISQSQRDLVAVLTYQHINAQCCDITECDLVSAYDFVVKRVQQAAIE</sequence>
<gene>
    <name evidence="2" type="ORF">FME95_13295</name>
</gene>
<evidence type="ECO:0000313" key="3">
    <source>
        <dbReference type="Proteomes" id="UP000321764"/>
    </source>
</evidence>
<accession>A0A5C8Z2M9</accession>
<feature type="domain" description="HTH cro/C1-type" evidence="1">
    <location>
        <begin position="26"/>
        <end position="69"/>
    </location>
</feature>
<protein>
    <submittedName>
        <fullName evidence="2">Helix-turn-helix transcriptional regulator</fullName>
    </submittedName>
</protein>
<dbReference type="InterPro" id="IPR001387">
    <property type="entry name" value="Cro/C1-type_HTH"/>
</dbReference>
<name>A0A5C8Z2M9_9GAMM</name>
<dbReference type="Pfam" id="PF01381">
    <property type="entry name" value="HTH_3"/>
    <property type="match status" value="1"/>
</dbReference>
<dbReference type="AlphaFoldDB" id="A0A5C8Z2M9"/>
<organism evidence="2 3">
    <name type="scientific">Reinekea thalattae</name>
    <dbReference type="NCBI Taxonomy" id="2593301"/>
    <lineage>
        <taxon>Bacteria</taxon>
        <taxon>Pseudomonadati</taxon>
        <taxon>Pseudomonadota</taxon>
        <taxon>Gammaproteobacteria</taxon>
        <taxon>Oceanospirillales</taxon>
        <taxon>Saccharospirillaceae</taxon>
        <taxon>Reinekea</taxon>
    </lineage>
</organism>
<evidence type="ECO:0000259" key="1">
    <source>
        <dbReference type="PROSITE" id="PS50943"/>
    </source>
</evidence>
<reference evidence="2 3" key="1">
    <citation type="submission" date="2019-07" db="EMBL/GenBank/DDBJ databases">
        <title>Reinekea sp. strain SSH23 genome sequencing and assembly.</title>
        <authorList>
            <person name="Kim I."/>
        </authorList>
    </citation>
    <scope>NUCLEOTIDE SEQUENCE [LARGE SCALE GENOMIC DNA]</scope>
    <source>
        <strain evidence="2 3">SSH23</strain>
    </source>
</reference>
<dbReference type="SMART" id="SM00530">
    <property type="entry name" value="HTH_XRE"/>
    <property type="match status" value="1"/>
</dbReference>
<dbReference type="GO" id="GO:0003677">
    <property type="term" value="F:DNA binding"/>
    <property type="evidence" value="ECO:0007669"/>
    <property type="project" value="InterPro"/>
</dbReference>
<keyword evidence="3" id="KW-1185">Reference proteome</keyword>
<dbReference type="EMBL" id="VKAD01000003">
    <property type="protein sequence ID" value="TXR51491.1"/>
    <property type="molecule type" value="Genomic_DNA"/>
</dbReference>
<dbReference type="InterPro" id="IPR010982">
    <property type="entry name" value="Lambda_DNA-bd_dom_sf"/>
</dbReference>
<dbReference type="RefSeq" id="WP_147714985.1">
    <property type="nucleotide sequence ID" value="NZ_VKAD01000003.1"/>
</dbReference>
<dbReference type="SUPFAM" id="SSF47413">
    <property type="entry name" value="lambda repressor-like DNA-binding domains"/>
    <property type="match status" value="1"/>
</dbReference>
<dbReference type="Gene3D" id="1.10.260.40">
    <property type="entry name" value="lambda repressor-like DNA-binding domains"/>
    <property type="match status" value="1"/>
</dbReference>